<keyword evidence="3" id="KW-1185">Reference proteome</keyword>
<evidence type="ECO:0000313" key="3">
    <source>
        <dbReference type="Proteomes" id="UP000092573"/>
    </source>
</evidence>
<name>A0A1B1N2V1_9BACL</name>
<reference evidence="2 3" key="1">
    <citation type="submission" date="2016-01" db="EMBL/GenBank/DDBJ databases">
        <title>Complete Genome Sequence of Paenibacillus yonginensis DCY84, a novel Plant Growth-Promoting Bacteria with Elicitation of Induced Systemic Resistance.</title>
        <authorList>
            <person name="Kim Y.J."/>
            <person name="Yang D.C."/>
            <person name="Sukweenadhi J."/>
        </authorList>
    </citation>
    <scope>NUCLEOTIDE SEQUENCE [LARGE SCALE GENOMIC DNA]</scope>
    <source>
        <strain evidence="2 3">DCY84</strain>
    </source>
</reference>
<keyword evidence="1" id="KW-1133">Transmembrane helix</keyword>
<dbReference type="RefSeq" id="WP_068697765.1">
    <property type="nucleotide sequence ID" value="NZ_CP014167.1"/>
</dbReference>
<evidence type="ECO:0000256" key="1">
    <source>
        <dbReference type="SAM" id="Phobius"/>
    </source>
</evidence>
<keyword evidence="1" id="KW-0472">Membrane</keyword>
<dbReference type="EMBL" id="CP014167">
    <property type="protein sequence ID" value="ANS75753.1"/>
    <property type="molecule type" value="Genomic_DNA"/>
</dbReference>
<evidence type="ECO:0000313" key="2">
    <source>
        <dbReference type="EMBL" id="ANS75753.1"/>
    </source>
</evidence>
<protein>
    <submittedName>
        <fullName evidence="2">Uncharacterized protein</fullName>
    </submittedName>
</protein>
<proteinExistence type="predicted"/>
<gene>
    <name evidence="2" type="ORF">AWM70_15040</name>
</gene>
<feature type="transmembrane region" description="Helical" evidence="1">
    <location>
        <begin position="25"/>
        <end position="43"/>
    </location>
</feature>
<dbReference type="AlphaFoldDB" id="A0A1B1N2V1"/>
<dbReference type="Proteomes" id="UP000092573">
    <property type="component" value="Chromosome"/>
</dbReference>
<dbReference type="OrthoDB" id="9836476at2"/>
<organism evidence="2 3">
    <name type="scientific">Paenibacillus yonginensis</name>
    <dbReference type="NCBI Taxonomy" id="1462996"/>
    <lineage>
        <taxon>Bacteria</taxon>
        <taxon>Bacillati</taxon>
        <taxon>Bacillota</taxon>
        <taxon>Bacilli</taxon>
        <taxon>Bacillales</taxon>
        <taxon>Paenibacillaceae</taxon>
        <taxon>Paenibacillus</taxon>
    </lineage>
</organism>
<dbReference type="KEGG" id="pyg:AWM70_15040"/>
<keyword evidence="1" id="KW-0812">Transmembrane</keyword>
<dbReference type="STRING" id="1462996.AWM70_15040"/>
<sequence length="121" mass="13180">MDDIFPNPNEIASIEVVEASGSEQIIGFIFVIAVLLFVYICIIKKVGFAAPKTARIYCSHHAEVALAIKQRLNRETRLISPPSQAGSKALLSCDINRLEISRLAAIARLADPACDIEVSDN</sequence>
<accession>A0A1B1N2V1</accession>